<reference evidence="9 10" key="1">
    <citation type="journal article" date="2019" name="Sci. Rep.">
        <title>Nanopore sequencing improves the draft genome of the human pathogenic amoeba Naegleria fowleri.</title>
        <authorList>
            <person name="Liechti N."/>
            <person name="Schurch N."/>
            <person name="Bruggmann R."/>
            <person name="Wittwer M."/>
        </authorList>
    </citation>
    <scope>NUCLEOTIDE SEQUENCE [LARGE SCALE GENOMIC DNA]</scope>
    <source>
        <strain evidence="9 10">ATCC 30894</strain>
    </source>
</reference>
<dbReference type="FunFam" id="3.60.20.10:FF:000007">
    <property type="entry name" value="Proteasome subunit alpha type"/>
    <property type="match status" value="1"/>
</dbReference>
<evidence type="ECO:0000256" key="7">
    <source>
        <dbReference type="SAM" id="MobiDB-lite"/>
    </source>
</evidence>
<feature type="region of interest" description="Disordered" evidence="7">
    <location>
        <begin position="240"/>
        <end position="271"/>
    </location>
</feature>
<dbReference type="PANTHER" id="PTHR11599">
    <property type="entry name" value="PROTEASOME SUBUNIT ALPHA/BETA"/>
    <property type="match status" value="1"/>
</dbReference>
<dbReference type="GeneID" id="68119019"/>
<evidence type="ECO:0000256" key="6">
    <source>
        <dbReference type="RuleBase" id="RU000551"/>
    </source>
</evidence>
<dbReference type="VEuPathDB" id="AmoebaDB:NF0049560"/>
<dbReference type="GO" id="GO:0005737">
    <property type="term" value="C:cytoplasm"/>
    <property type="evidence" value="ECO:0007669"/>
    <property type="project" value="UniProtKB-SubCell"/>
</dbReference>
<comment type="similarity">
    <text evidence="5 6">Belongs to the peptidase T1A family.</text>
</comment>
<comment type="subunit">
    <text evidence="6">The 26S proteasome consists of a 20S proteasome core and two 19S regulatory subunits.</text>
</comment>
<dbReference type="RefSeq" id="XP_044566656.1">
    <property type="nucleotide sequence ID" value="XM_044702254.1"/>
</dbReference>
<dbReference type="InterPro" id="IPR050115">
    <property type="entry name" value="Proteasome_alpha"/>
</dbReference>
<dbReference type="InterPro" id="IPR023332">
    <property type="entry name" value="Proteasome_alpha-type"/>
</dbReference>
<evidence type="ECO:0000313" key="10">
    <source>
        <dbReference type="Proteomes" id="UP000444721"/>
    </source>
</evidence>
<dbReference type="AlphaFoldDB" id="A0A6A5BV33"/>
<dbReference type="PROSITE" id="PS00388">
    <property type="entry name" value="PROTEASOME_ALPHA_1"/>
    <property type="match status" value="1"/>
</dbReference>
<dbReference type="Gene3D" id="3.60.20.10">
    <property type="entry name" value="Glutamine Phosphoribosylpyrophosphate, subunit 1, domain 1"/>
    <property type="match status" value="1"/>
</dbReference>
<keyword evidence="2 6" id="KW-0963">Cytoplasm</keyword>
<dbReference type="GO" id="GO:0006511">
    <property type="term" value="P:ubiquitin-dependent protein catabolic process"/>
    <property type="evidence" value="ECO:0007669"/>
    <property type="project" value="InterPro"/>
</dbReference>
<dbReference type="InterPro" id="IPR029055">
    <property type="entry name" value="Ntn_hydrolases_N"/>
</dbReference>
<evidence type="ECO:0000313" key="9">
    <source>
        <dbReference type="EMBL" id="KAF0981943.1"/>
    </source>
</evidence>
<feature type="domain" description="Proteasome alpha-type subunits" evidence="8">
    <location>
        <begin position="8"/>
        <end position="30"/>
    </location>
</feature>
<evidence type="ECO:0000256" key="3">
    <source>
        <dbReference type="ARBA" id="ARBA00022942"/>
    </source>
</evidence>
<dbReference type="GO" id="GO:0019773">
    <property type="term" value="C:proteasome core complex, alpha-subunit complex"/>
    <property type="evidence" value="ECO:0007669"/>
    <property type="project" value="UniProtKB-UniRule"/>
</dbReference>
<feature type="compositionally biased region" description="Acidic residues" evidence="7">
    <location>
        <begin position="260"/>
        <end position="271"/>
    </location>
</feature>
<feature type="compositionally biased region" description="Low complexity" evidence="7">
    <location>
        <begin position="246"/>
        <end position="258"/>
    </location>
</feature>
<organism evidence="9 10">
    <name type="scientific">Naegleria fowleri</name>
    <name type="common">Brain eating amoeba</name>
    <dbReference type="NCBI Taxonomy" id="5763"/>
    <lineage>
        <taxon>Eukaryota</taxon>
        <taxon>Discoba</taxon>
        <taxon>Heterolobosea</taxon>
        <taxon>Tetramitia</taxon>
        <taxon>Eutetramitia</taxon>
        <taxon>Vahlkampfiidae</taxon>
        <taxon>Naegleria</taxon>
    </lineage>
</organism>
<evidence type="ECO:0000256" key="1">
    <source>
        <dbReference type="ARBA" id="ARBA00002000"/>
    </source>
</evidence>
<dbReference type="Proteomes" id="UP000444721">
    <property type="component" value="Unassembled WGS sequence"/>
</dbReference>
<proteinExistence type="inferred from homology"/>
<dbReference type="SMART" id="SM00948">
    <property type="entry name" value="Proteasome_A_N"/>
    <property type="match status" value="1"/>
</dbReference>
<gene>
    <name evidence="9" type="ORF">FDP41_011804</name>
</gene>
<dbReference type="GO" id="GO:0005634">
    <property type="term" value="C:nucleus"/>
    <property type="evidence" value="ECO:0007669"/>
    <property type="project" value="UniProtKB-SubCell"/>
</dbReference>
<accession>A0A6A5BV33</accession>
<dbReference type="VEuPathDB" id="AmoebaDB:NfTy_021820"/>
<dbReference type="InterPro" id="IPR001353">
    <property type="entry name" value="Proteasome_sua/b"/>
</dbReference>
<evidence type="ECO:0000256" key="5">
    <source>
        <dbReference type="PROSITE-ProRule" id="PRU00808"/>
    </source>
</evidence>
<dbReference type="CDD" id="cd03751">
    <property type="entry name" value="proteasome_alpha_type_3"/>
    <property type="match status" value="1"/>
</dbReference>
<dbReference type="SUPFAM" id="SSF56235">
    <property type="entry name" value="N-terminal nucleophile aminohydrolases (Ntn hydrolases)"/>
    <property type="match status" value="1"/>
</dbReference>
<dbReference type="VEuPathDB" id="AmoebaDB:FDP41_011804"/>
<keyword evidence="10" id="KW-1185">Reference proteome</keyword>
<protein>
    <recommendedName>
        <fullName evidence="6">Proteasome subunit alpha type</fullName>
    </recommendedName>
</protein>
<dbReference type="PROSITE" id="PS51475">
    <property type="entry name" value="PROTEASOME_ALPHA_2"/>
    <property type="match status" value="1"/>
</dbReference>
<dbReference type="Pfam" id="PF10584">
    <property type="entry name" value="Proteasome_A_N"/>
    <property type="match status" value="1"/>
</dbReference>
<comment type="subcellular location">
    <subcellularLocation>
        <location evidence="6">Cytoplasm</location>
    </subcellularLocation>
    <subcellularLocation>
        <location evidence="6">Nucleus</location>
    </subcellularLocation>
</comment>
<dbReference type="EMBL" id="VFQX01000012">
    <property type="protein sequence ID" value="KAF0981943.1"/>
    <property type="molecule type" value="Genomic_DNA"/>
</dbReference>
<keyword evidence="4 6" id="KW-0539">Nucleus</keyword>
<evidence type="ECO:0000256" key="4">
    <source>
        <dbReference type="ARBA" id="ARBA00023242"/>
    </source>
</evidence>
<dbReference type="Pfam" id="PF00227">
    <property type="entry name" value="Proteasome"/>
    <property type="match status" value="1"/>
</dbReference>
<keyword evidence="3 5" id="KW-0647">Proteasome</keyword>
<dbReference type="InterPro" id="IPR000426">
    <property type="entry name" value="Proteasome_asu_N"/>
</dbReference>
<evidence type="ECO:0000256" key="2">
    <source>
        <dbReference type="ARBA" id="ARBA00022490"/>
    </source>
</evidence>
<dbReference type="OrthoDB" id="40134at2759"/>
<comment type="function">
    <text evidence="1">The proteasome is a multicatalytic proteinase complex which is characterized by its ability to cleave peptides with Arg, Phe, Tyr, Leu, and Glu adjacent to the leaving group at neutral or slightly basic pH. The proteasome has an ATP-dependent proteolytic activity.</text>
</comment>
<name>A0A6A5BV33_NAEFO</name>
<evidence type="ECO:0000259" key="8">
    <source>
        <dbReference type="PROSITE" id="PS00388"/>
    </source>
</evidence>
<sequence length="271" mass="30076">MSGMGTGYDLAVTTYSPDGRLYQIEYANKAVESSGTAIGICCKDGVVLAVEKLVDSKLQEEHTNTRIFNVDRTAGLSITGWKPDGRPIVNKARSEARGYLDQFGHRIPGRVLSERLSASVHFHTLYMSSRPLGITTLLAAYDRIDGYQLYQIEPSGESWGYRACATGKGRQAAKSELEKLNLDTLTINDALKEAARIIYHVHDDTKDRPMELELSWISADTNNEHRKITGELYEQLNQYAKDQTKKTGTGSQTGTSGTEMQEDEDLSSENK</sequence>
<dbReference type="OMA" id="RVSMYMH"/>
<comment type="caution">
    <text evidence="9">The sequence shown here is derived from an EMBL/GenBank/DDBJ whole genome shotgun (WGS) entry which is preliminary data.</text>
</comment>